<gene>
    <name evidence="1" type="ORF">RHMOL_Rhmol05G0248300</name>
</gene>
<dbReference type="Proteomes" id="UP001062846">
    <property type="component" value="Chromosome 5"/>
</dbReference>
<dbReference type="EMBL" id="CM046392">
    <property type="protein sequence ID" value="KAI8556379.1"/>
    <property type="molecule type" value="Genomic_DNA"/>
</dbReference>
<evidence type="ECO:0000313" key="2">
    <source>
        <dbReference type="Proteomes" id="UP001062846"/>
    </source>
</evidence>
<evidence type="ECO:0000313" key="1">
    <source>
        <dbReference type="EMBL" id="KAI8556379.1"/>
    </source>
</evidence>
<protein>
    <submittedName>
        <fullName evidence="1">Uncharacterized protein</fullName>
    </submittedName>
</protein>
<comment type="caution">
    <text evidence="1">The sequence shown here is derived from an EMBL/GenBank/DDBJ whole genome shotgun (WGS) entry which is preliminary data.</text>
</comment>
<proteinExistence type="predicted"/>
<sequence length="140" mass="15807">MYIAGTLSTNDPPVSADKKELKSLHYLKPKRHYLTKVNKQPIHQENLRLRRELGCPNGMMILMIENWLIGIIKWIFVQSPGNWRAVVQAVNDDMNPPKLQRGQAAVSSDRRRAWSGGVWGRCTDGAWGQITLGLIGSRTS</sequence>
<keyword evidence="2" id="KW-1185">Reference proteome</keyword>
<name>A0ACC0NTU4_RHOML</name>
<reference evidence="1" key="1">
    <citation type="submission" date="2022-02" db="EMBL/GenBank/DDBJ databases">
        <title>Plant Genome Project.</title>
        <authorList>
            <person name="Zhang R.-G."/>
        </authorList>
    </citation>
    <scope>NUCLEOTIDE SEQUENCE</scope>
    <source>
        <strain evidence="1">AT1</strain>
    </source>
</reference>
<accession>A0ACC0NTU4</accession>
<organism evidence="1 2">
    <name type="scientific">Rhododendron molle</name>
    <name type="common">Chinese azalea</name>
    <name type="synonym">Azalea mollis</name>
    <dbReference type="NCBI Taxonomy" id="49168"/>
    <lineage>
        <taxon>Eukaryota</taxon>
        <taxon>Viridiplantae</taxon>
        <taxon>Streptophyta</taxon>
        <taxon>Embryophyta</taxon>
        <taxon>Tracheophyta</taxon>
        <taxon>Spermatophyta</taxon>
        <taxon>Magnoliopsida</taxon>
        <taxon>eudicotyledons</taxon>
        <taxon>Gunneridae</taxon>
        <taxon>Pentapetalae</taxon>
        <taxon>asterids</taxon>
        <taxon>Ericales</taxon>
        <taxon>Ericaceae</taxon>
        <taxon>Ericoideae</taxon>
        <taxon>Rhodoreae</taxon>
        <taxon>Rhododendron</taxon>
    </lineage>
</organism>